<reference evidence="2 3" key="1">
    <citation type="journal article" date="2013" name="Genome Announc.">
        <title>Complete Genome Sequence of Bacillus thuringiensis Serovar Israelensis Strain HD-789.</title>
        <authorList>
            <person name="Doggett N.A."/>
            <person name="Stubben C.J."/>
            <person name="Chertkov O."/>
            <person name="Bruce D.C."/>
            <person name="Detter J.C."/>
            <person name="Johnson S.L."/>
            <person name="Han C.S."/>
        </authorList>
    </citation>
    <scope>NUCLEOTIDE SEQUENCE [LARGE SCALE GENOMIC DNA]</scope>
    <source>
        <strain evidence="2 3">HD-789</strain>
    </source>
</reference>
<sequence>MGLLFKNSVEKADKIIAKYEAKRTELQGKIVQLNDDARFLQSAVEDDFQRAIMEDGTPNEKLKTDLNKVHAEREQVQKMLGNMDNLLRKALEGIRSEVEADREKIFKKTMQEQEVMTTRLKDAKLAYLKLLVEYSDVAGNVDRELAKFGQIEQRLGLEPIPHYKRRAFEFNVNRNYDNTFHPIIITEDSKGAFGGLLGYYAIQYEGQTK</sequence>
<protein>
    <submittedName>
        <fullName evidence="2">Uncharacterized protein</fullName>
    </submittedName>
</protein>
<dbReference type="Proteomes" id="UP000005257">
    <property type="component" value="Chromosome"/>
</dbReference>
<feature type="coiled-coil region" evidence="1">
    <location>
        <begin position="9"/>
        <end position="79"/>
    </location>
</feature>
<evidence type="ECO:0000313" key="3">
    <source>
        <dbReference type="Proteomes" id="UP000005257"/>
    </source>
</evidence>
<proteinExistence type="predicted"/>
<evidence type="ECO:0000256" key="1">
    <source>
        <dbReference type="SAM" id="Coils"/>
    </source>
</evidence>
<keyword evidence="1" id="KW-0175">Coiled coil</keyword>
<dbReference type="EMBL" id="CP003763">
    <property type="protein sequence ID" value="AFQ28015.1"/>
    <property type="molecule type" value="Genomic_DNA"/>
</dbReference>
<dbReference type="RefSeq" id="WP_000523720.1">
    <property type="nucleotide sequence ID" value="NC_018508.1"/>
</dbReference>
<name>A0A9W3P503_BACTU</name>
<evidence type="ECO:0000313" key="2">
    <source>
        <dbReference type="EMBL" id="AFQ28015.1"/>
    </source>
</evidence>
<dbReference type="AlphaFoldDB" id="A0A9W3P503"/>
<gene>
    <name evidence="2" type="ORF">BTF1_19230</name>
</gene>
<dbReference type="KEGG" id="btn:BTF1_19230"/>
<accession>A0A9W3P503</accession>
<organism evidence="2 3">
    <name type="scientific">Bacillus thuringiensis HD-789</name>
    <dbReference type="NCBI Taxonomy" id="1217737"/>
    <lineage>
        <taxon>Bacteria</taxon>
        <taxon>Bacillati</taxon>
        <taxon>Bacillota</taxon>
        <taxon>Bacilli</taxon>
        <taxon>Bacillales</taxon>
        <taxon>Bacillaceae</taxon>
        <taxon>Bacillus</taxon>
        <taxon>Bacillus cereus group</taxon>
    </lineage>
</organism>